<feature type="domain" description="NACHT" evidence="1">
    <location>
        <begin position="132"/>
        <end position="246"/>
    </location>
</feature>
<proteinExistence type="predicted"/>
<evidence type="ECO:0000313" key="2">
    <source>
        <dbReference type="EMBL" id="CCF33003.1"/>
    </source>
</evidence>
<accession>H1UYF2</accession>
<name>H1UYF2_COLHI</name>
<evidence type="ECO:0000313" key="3">
    <source>
        <dbReference type="Proteomes" id="UP000007174"/>
    </source>
</evidence>
<dbReference type="InterPro" id="IPR027417">
    <property type="entry name" value="P-loop_NTPase"/>
</dbReference>
<gene>
    <name evidence="2" type="ORF">CH063_05274</name>
</gene>
<organism evidence="2 3">
    <name type="scientific">Colletotrichum higginsianum (strain IMI 349063)</name>
    <name type="common">Crucifer anthracnose fungus</name>
    <dbReference type="NCBI Taxonomy" id="759273"/>
    <lineage>
        <taxon>Eukaryota</taxon>
        <taxon>Fungi</taxon>
        <taxon>Dikarya</taxon>
        <taxon>Ascomycota</taxon>
        <taxon>Pezizomycotina</taxon>
        <taxon>Sordariomycetes</taxon>
        <taxon>Hypocreomycetidae</taxon>
        <taxon>Glomerellales</taxon>
        <taxon>Glomerellaceae</taxon>
        <taxon>Colletotrichum</taxon>
        <taxon>Colletotrichum destructivum species complex</taxon>
    </lineage>
</organism>
<protein>
    <recommendedName>
        <fullName evidence="1">NACHT domain-containing protein</fullName>
    </recommendedName>
</protein>
<dbReference type="HOGENOM" id="CLU_969812_0_0_1"/>
<dbReference type="PANTHER" id="PTHR46844:SF1">
    <property type="entry name" value="SLR5058 PROTEIN"/>
    <property type="match status" value="1"/>
</dbReference>
<dbReference type="Gene3D" id="3.40.50.300">
    <property type="entry name" value="P-loop containing nucleotide triphosphate hydrolases"/>
    <property type="match status" value="1"/>
</dbReference>
<dbReference type="PROSITE" id="PS50837">
    <property type="entry name" value="NACHT"/>
    <property type="match status" value="1"/>
</dbReference>
<dbReference type="InterPro" id="IPR007111">
    <property type="entry name" value="NACHT_NTPase"/>
</dbReference>
<dbReference type="AlphaFoldDB" id="H1UYF2"/>
<dbReference type="EMBL" id="CACQ02000606">
    <property type="protein sequence ID" value="CCF33003.1"/>
    <property type="molecule type" value="Genomic_DNA"/>
</dbReference>
<dbReference type="PANTHER" id="PTHR46844">
    <property type="entry name" value="SLR5058 PROTEIN"/>
    <property type="match status" value="1"/>
</dbReference>
<reference evidence="3" key="1">
    <citation type="journal article" date="2012" name="Nat. Genet.">
        <title>Lifestyle transitions in plant pathogenic Colletotrichum fungi deciphered by genome and transcriptome analyses.</title>
        <authorList>
            <person name="O'Connell R.J."/>
            <person name="Thon M.R."/>
            <person name="Hacquard S."/>
            <person name="Amyotte S.G."/>
            <person name="Kleemann J."/>
            <person name="Torres M.F."/>
            <person name="Damm U."/>
            <person name="Buiate E.A."/>
            <person name="Epstein L."/>
            <person name="Alkan N."/>
            <person name="Altmueller J."/>
            <person name="Alvarado-Balderrama L."/>
            <person name="Bauser C.A."/>
            <person name="Becker C."/>
            <person name="Birren B.W."/>
            <person name="Chen Z."/>
            <person name="Choi J."/>
            <person name="Crouch J.A."/>
            <person name="Duvick J.P."/>
            <person name="Farman M.A."/>
            <person name="Gan P."/>
            <person name="Heiman D."/>
            <person name="Henrissat B."/>
            <person name="Howard R.J."/>
            <person name="Kabbage M."/>
            <person name="Koch C."/>
            <person name="Kracher B."/>
            <person name="Kubo Y."/>
            <person name="Law A.D."/>
            <person name="Lebrun M.-H."/>
            <person name="Lee Y.-H."/>
            <person name="Miyara I."/>
            <person name="Moore N."/>
            <person name="Neumann U."/>
            <person name="Nordstroem K."/>
            <person name="Panaccione D.G."/>
            <person name="Panstruga R."/>
            <person name="Place M."/>
            <person name="Proctor R.H."/>
            <person name="Prusky D."/>
            <person name="Rech G."/>
            <person name="Reinhardt R."/>
            <person name="Rollins J.A."/>
            <person name="Rounsley S."/>
            <person name="Schardl C.L."/>
            <person name="Schwartz D.C."/>
            <person name="Shenoy N."/>
            <person name="Shirasu K."/>
            <person name="Sikhakolli U.R."/>
            <person name="Stueber K."/>
            <person name="Sukno S.A."/>
            <person name="Sweigard J.A."/>
            <person name="Takano Y."/>
            <person name="Takahara H."/>
            <person name="Trail F."/>
            <person name="van der Does H.C."/>
            <person name="Voll L.M."/>
            <person name="Will I."/>
            <person name="Young S."/>
            <person name="Zeng Q."/>
            <person name="Zhang J."/>
            <person name="Zhou S."/>
            <person name="Dickman M.B."/>
            <person name="Schulze-Lefert P."/>
            <person name="Ver Loren van Themaat E."/>
            <person name="Ma L.-J."/>
            <person name="Vaillancourt L.J."/>
        </authorList>
    </citation>
    <scope>NUCLEOTIDE SEQUENCE [LARGE SCALE GENOMIC DNA]</scope>
    <source>
        <strain evidence="3">IMI 349063</strain>
    </source>
</reference>
<dbReference type="Pfam" id="PF05729">
    <property type="entry name" value="NACHT"/>
    <property type="match status" value="1"/>
</dbReference>
<dbReference type="SUPFAM" id="SSF52540">
    <property type="entry name" value="P-loop containing nucleoside triphosphate hydrolases"/>
    <property type="match status" value="1"/>
</dbReference>
<dbReference type="eggNOG" id="KOG2029">
    <property type="taxonomic scope" value="Eukaryota"/>
</dbReference>
<dbReference type="Proteomes" id="UP000007174">
    <property type="component" value="Unassembled WGS sequence"/>
</dbReference>
<sequence>MNKFRGPKDSDPDYKLVVDQIRHCLEEIRKGTPLERADAWIRNEHYTEQKLKIERLSGDPLRMDQCYINLALVELQRADSSERRSEEPALRSSPFSLSDRLKIETPHKDIQVKLEALFDPRKMPDGHVKPPQRILIRGRAGVGKTTLCKKIVYDFTHGTLWHDKFDRLLWIPLRNLKREARTNVPGYNMGDLFRHEYFSTPEATDLIDALWKETYSEKTLFILDGLDEISSDLRDDMFRFLKELLNQHNIILTSRPHAVSQHTHIWPPPTSGPPKNEAISNITTIFT</sequence>
<dbReference type="VEuPathDB" id="FungiDB:CH63R_14472"/>
<dbReference type="STRING" id="759273.H1UYF2"/>
<evidence type="ECO:0000259" key="1">
    <source>
        <dbReference type="PROSITE" id="PS50837"/>
    </source>
</evidence>